<proteinExistence type="predicted"/>
<dbReference type="InterPro" id="IPR036869">
    <property type="entry name" value="J_dom_sf"/>
</dbReference>
<organism evidence="3 4">
    <name type="scientific">Vavraia culicis (isolate floridensis)</name>
    <name type="common">Microsporidian parasite</name>
    <dbReference type="NCBI Taxonomy" id="948595"/>
    <lineage>
        <taxon>Eukaryota</taxon>
        <taxon>Fungi</taxon>
        <taxon>Fungi incertae sedis</taxon>
        <taxon>Microsporidia</taxon>
        <taxon>Pleistophoridae</taxon>
        <taxon>Vavraia</taxon>
    </lineage>
</organism>
<dbReference type="HOGENOM" id="CLU_068529_3_0_1"/>
<sequence length="173" mass="20334">MLPSQNYFTLLNLPHTFFIDKQRLKHNYYTQAKRYHPSMMGGSEHIFVGLKKAYDTLNDDLQRALYLHRVHGANANGSDTHATNVVKKGATDRTDDEHQHGSDTNRKGMNDLAHLYELSERLSTNDGDAKKELADRIDECKKFYYDPVYLGRWKYYERMKERMKEKEIDDAVR</sequence>
<dbReference type="SMART" id="SM00271">
    <property type="entry name" value="DnaJ"/>
    <property type="match status" value="1"/>
</dbReference>
<dbReference type="GeneID" id="19878317"/>
<name>L2GXD1_VAVCU</name>
<accession>L2GXD1</accession>
<dbReference type="SUPFAM" id="SSF46565">
    <property type="entry name" value="Chaperone J-domain"/>
    <property type="match status" value="1"/>
</dbReference>
<dbReference type="PROSITE" id="PS00636">
    <property type="entry name" value="DNAJ_1"/>
    <property type="match status" value="1"/>
</dbReference>
<dbReference type="RefSeq" id="XP_008073453.1">
    <property type="nucleotide sequence ID" value="XM_008075262.1"/>
</dbReference>
<dbReference type="EMBL" id="GL877408">
    <property type="protein sequence ID" value="ELA48007.1"/>
    <property type="molecule type" value="Genomic_DNA"/>
</dbReference>
<evidence type="ECO:0000259" key="2">
    <source>
        <dbReference type="PROSITE" id="PS50076"/>
    </source>
</evidence>
<evidence type="ECO:0000313" key="4">
    <source>
        <dbReference type="Proteomes" id="UP000011081"/>
    </source>
</evidence>
<dbReference type="PROSITE" id="PS50076">
    <property type="entry name" value="DNAJ_2"/>
    <property type="match status" value="1"/>
</dbReference>
<dbReference type="Gene3D" id="1.10.287.110">
    <property type="entry name" value="DnaJ domain"/>
    <property type="match status" value="1"/>
</dbReference>
<feature type="region of interest" description="Disordered" evidence="1">
    <location>
        <begin position="90"/>
        <end position="109"/>
    </location>
</feature>
<dbReference type="Pfam" id="PF00226">
    <property type="entry name" value="DnaJ"/>
    <property type="match status" value="1"/>
</dbReference>
<dbReference type="OMA" id="HTFFIDK"/>
<dbReference type="InterPro" id="IPR018253">
    <property type="entry name" value="DnaJ_domain_CS"/>
</dbReference>
<dbReference type="InParanoid" id="L2GXD1"/>
<evidence type="ECO:0000256" key="1">
    <source>
        <dbReference type="SAM" id="MobiDB-lite"/>
    </source>
</evidence>
<dbReference type="AlphaFoldDB" id="L2GXD1"/>
<keyword evidence="4" id="KW-1185">Reference proteome</keyword>
<dbReference type="InterPro" id="IPR001623">
    <property type="entry name" value="DnaJ_domain"/>
</dbReference>
<dbReference type="VEuPathDB" id="MicrosporidiaDB:VCUG_00430"/>
<gene>
    <name evidence="3" type="ORF">VCUG_00430</name>
</gene>
<dbReference type="OrthoDB" id="445556at2759"/>
<evidence type="ECO:0000313" key="3">
    <source>
        <dbReference type="EMBL" id="ELA48007.1"/>
    </source>
</evidence>
<protein>
    <recommendedName>
        <fullName evidence="2">J domain-containing protein</fullName>
    </recommendedName>
</protein>
<dbReference type="Proteomes" id="UP000011081">
    <property type="component" value="Unassembled WGS sequence"/>
</dbReference>
<reference evidence="4" key="1">
    <citation type="submission" date="2011-03" db="EMBL/GenBank/DDBJ databases">
        <title>The genome sequence of Vavraia culicis strain floridensis.</title>
        <authorList>
            <consortium name="The Broad Institute Genome Sequencing Platform"/>
            <person name="Cuomo C."/>
            <person name="Becnel J."/>
            <person name="Sanscrainte N."/>
            <person name="Young S.K."/>
            <person name="Zeng Q."/>
            <person name="Gargeya S."/>
            <person name="Fitzgerald M."/>
            <person name="Haas B."/>
            <person name="Abouelleil A."/>
            <person name="Alvarado L."/>
            <person name="Arachchi H.M."/>
            <person name="Berlin A."/>
            <person name="Chapman S.B."/>
            <person name="Gearin G."/>
            <person name="Goldberg J."/>
            <person name="Griggs A."/>
            <person name="Gujja S."/>
            <person name="Hansen M."/>
            <person name="Heiman D."/>
            <person name="Howarth C."/>
            <person name="Larimer J."/>
            <person name="Lui A."/>
            <person name="MacDonald P.J.P."/>
            <person name="McCowen C."/>
            <person name="Montmayeur A."/>
            <person name="Murphy C."/>
            <person name="Neiman D."/>
            <person name="Pearson M."/>
            <person name="Priest M."/>
            <person name="Roberts A."/>
            <person name="Saif S."/>
            <person name="Shea T."/>
            <person name="Sisk P."/>
            <person name="Stolte C."/>
            <person name="Sykes S."/>
            <person name="Wortman J."/>
            <person name="Nusbaum C."/>
            <person name="Birren B."/>
        </authorList>
    </citation>
    <scope>NUCLEOTIDE SEQUENCE [LARGE SCALE GENOMIC DNA]</scope>
    <source>
        <strain evidence="4">floridensis</strain>
    </source>
</reference>
<dbReference type="STRING" id="948595.L2GXD1"/>
<feature type="domain" description="J" evidence="2">
    <location>
        <begin position="6"/>
        <end position="70"/>
    </location>
</feature>